<dbReference type="InterPro" id="IPR036179">
    <property type="entry name" value="Ig-like_dom_sf"/>
</dbReference>
<dbReference type="GO" id="GO:0042102">
    <property type="term" value="P:positive regulation of T cell proliferation"/>
    <property type="evidence" value="ECO:0007669"/>
    <property type="project" value="TreeGrafter"/>
</dbReference>
<keyword evidence="10" id="KW-0393">Immunoglobulin domain</keyword>
<feature type="domain" description="Ig-like" evidence="12">
    <location>
        <begin position="2"/>
        <end position="141"/>
    </location>
</feature>
<dbReference type="GO" id="GO:0042130">
    <property type="term" value="P:negative regulation of T cell proliferation"/>
    <property type="evidence" value="ECO:0007669"/>
    <property type="project" value="TreeGrafter"/>
</dbReference>
<evidence type="ECO:0000256" key="8">
    <source>
        <dbReference type="ARBA" id="ARBA00023170"/>
    </source>
</evidence>
<name>A0A6J2RHY3_COTGO</name>
<keyword evidence="5" id="KW-1133">Transmembrane helix</keyword>
<keyword evidence="7" id="KW-1015">Disulfide bond</keyword>
<dbReference type="GO" id="GO:0009897">
    <property type="term" value="C:external side of plasma membrane"/>
    <property type="evidence" value="ECO:0007669"/>
    <property type="project" value="TreeGrafter"/>
</dbReference>
<evidence type="ECO:0000256" key="9">
    <source>
        <dbReference type="ARBA" id="ARBA00023180"/>
    </source>
</evidence>
<evidence type="ECO:0000259" key="12">
    <source>
        <dbReference type="PROSITE" id="PS50835"/>
    </source>
</evidence>
<evidence type="ECO:0000256" key="4">
    <source>
        <dbReference type="ARBA" id="ARBA00022729"/>
    </source>
</evidence>
<dbReference type="InterPro" id="IPR007110">
    <property type="entry name" value="Ig-like_dom"/>
</dbReference>
<dbReference type="GO" id="GO:0031295">
    <property type="term" value="P:T cell costimulation"/>
    <property type="evidence" value="ECO:0007669"/>
    <property type="project" value="TreeGrafter"/>
</dbReference>
<evidence type="ECO:0000256" key="5">
    <source>
        <dbReference type="ARBA" id="ARBA00022989"/>
    </source>
</evidence>
<keyword evidence="8" id="KW-0675">Receptor</keyword>
<dbReference type="PROSITE" id="PS50835">
    <property type="entry name" value="IG_LIKE"/>
    <property type="match status" value="1"/>
</dbReference>
<keyword evidence="4 11" id="KW-0732">Signal</keyword>
<evidence type="ECO:0000256" key="10">
    <source>
        <dbReference type="ARBA" id="ARBA00023319"/>
    </source>
</evidence>
<evidence type="ECO:0000256" key="3">
    <source>
        <dbReference type="ARBA" id="ARBA00022692"/>
    </source>
</evidence>
<sequence length="208" mass="23060">MPSHDSSPLSPHREKMICRMLLLLSLTCCVYGMSEPLKFQAEEDNNVTVEWSFSSKANISISSLKLHCLTVLGLKVFYHMDHHVYESQNQQFAGRVQCDREALRTGSVRLHLSRVRADDSGQYLCRMATGSGRKVKQFSLNITAAVDEPTTVTPTAMIPAAAASRRRSCFYVVLGLTAASAVAVLAYCRCTSSYTALHTQKKESPHEV</sequence>
<comment type="subcellular location">
    <subcellularLocation>
        <location evidence="1">Cell membrane</location>
        <topology evidence="1">Single-pass type I membrane protein</topology>
    </subcellularLocation>
</comment>
<protein>
    <submittedName>
        <fullName evidence="14">Uncharacterized protein LOC115023561</fullName>
    </submittedName>
</protein>
<evidence type="ECO:0000313" key="14">
    <source>
        <dbReference type="RefSeq" id="XP_029310498.1"/>
    </source>
</evidence>
<feature type="chain" id="PRO_5027012770" evidence="11">
    <location>
        <begin position="33"/>
        <end position="208"/>
    </location>
</feature>
<dbReference type="KEGG" id="cgob:115023561"/>
<dbReference type="Gene3D" id="2.60.40.10">
    <property type="entry name" value="Immunoglobulins"/>
    <property type="match status" value="1"/>
</dbReference>
<dbReference type="InterPro" id="IPR013783">
    <property type="entry name" value="Ig-like_fold"/>
</dbReference>
<dbReference type="RefSeq" id="XP_029310498.1">
    <property type="nucleotide sequence ID" value="XM_029454638.1"/>
</dbReference>
<evidence type="ECO:0000256" key="6">
    <source>
        <dbReference type="ARBA" id="ARBA00023136"/>
    </source>
</evidence>
<keyword evidence="9" id="KW-0325">Glycoprotein</keyword>
<dbReference type="InParanoid" id="A0A6J2RHY3"/>
<evidence type="ECO:0000256" key="11">
    <source>
        <dbReference type="SAM" id="SignalP"/>
    </source>
</evidence>
<dbReference type="PANTHER" id="PTHR25466">
    <property type="entry name" value="T-LYMPHOCYTE ACTIVATION ANTIGEN"/>
    <property type="match status" value="1"/>
</dbReference>
<dbReference type="GO" id="GO:0007166">
    <property type="term" value="P:cell surface receptor signaling pathway"/>
    <property type="evidence" value="ECO:0007669"/>
    <property type="project" value="TreeGrafter"/>
</dbReference>
<dbReference type="InterPro" id="IPR051713">
    <property type="entry name" value="T-cell_Activation_Regulation"/>
</dbReference>
<dbReference type="AlphaFoldDB" id="A0A6J2RHY3"/>
<organism evidence="13 14">
    <name type="scientific">Cottoperca gobio</name>
    <name type="common">Frogmouth</name>
    <name type="synonym">Aphritis gobio</name>
    <dbReference type="NCBI Taxonomy" id="56716"/>
    <lineage>
        <taxon>Eukaryota</taxon>
        <taxon>Metazoa</taxon>
        <taxon>Chordata</taxon>
        <taxon>Craniata</taxon>
        <taxon>Vertebrata</taxon>
        <taxon>Euteleostomi</taxon>
        <taxon>Actinopterygii</taxon>
        <taxon>Neopterygii</taxon>
        <taxon>Teleostei</taxon>
        <taxon>Neoteleostei</taxon>
        <taxon>Acanthomorphata</taxon>
        <taxon>Eupercaria</taxon>
        <taxon>Perciformes</taxon>
        <taxon>Notothenioidei</taxon>
        <taxon>Bovichtidae</taxon>
        <taxon>Cottoperca</taxon>
    </lineage>
</organism>
<accession>A0A6J2RHY3</accession>
<keyword evidence="3" id="KW-0812">Transmembrane</keyword>
<dbReference type="OrthoDB" id="10012075at2759"/>
<evidence type="ECO:0000313" key="13">
    <source>
        <dbReference type="Proteomes" id="UP000504630"/>
    </source>
</evidence>
<keyword evidence="6" id="KW-0472">Membrane</keyword>
<dbReference type="PANTHER" id="PTHR25466:SF9">
    <property type="entry name" value="FIBRONECTIN TYPE-III DOMAIN-CONTAINING PROTEIN"/>
    <property type="match status" value="1"/>
</dbReference>
<evidence type="ECO:0000256" key="7">
    <source>
        <dbReference type="ARBA" id="ARBA00023157"/>
    </source>
</evidence>
<gene>
    <name evidence="14" type="primary">LOC115023561</name>
</gene>
<evidence type="ECO:0000256" key="2">
    <source>
        <dbReference type="ARBA" id="ARBA00022475"/>
    </source>
</evidence>
<dbReference type="GO" id="GO:0006955">
    <property type="term" value="P:immune response"/>
    <property type="evidence" value="ECO:0007669"/>
    <property type="project" value="TreeGrafter"/>
</dbReference>
<reference evidence="14" key="1">
    <citation type="submission" date="2025-08" db="UniProtKB">
        <authorList>
            <consortium name="RefSeq"/>
        </authorList>
    </citation>
    <scope>IDENTIFICATION</scope>
</reference>
<dbReference type="GO" id="GO:0071222">
    <property type="term" value="P:cellular response to lipopolysaccharide"/>
    <property type="evidence" value="ECO:0007669"/>
    <property type="project" value="TreeGrafter"/>
</dbReference>
<dbReference type="GeneID" id="115023561"/>
<evidence type="ECO:0000256" key="1">
    <source>
        <dbReference type="ARBA" id="ARBA00004251"/>
    </source>
</evidence>
<dbReference type="SUPFAM" id="SSF48726">
    <property type="entry name" value="Immunoglobulin"/>
    <property type="match status" value="1"/>
</dbReference>
<proteinExistence type="predicted"/>
<dbReference type="Proteomes" id="UP000504630">
    <property type="component" value="Chromosome 18"/>
</dbReference>
<keyword evidence="2" id="KW-1003">Cell membrane</keyword>
<feature type="signal peptide" evidence="11">
    <location>
        <begin position="1"/>
        <end position="32"/>
    </location>
</feature>
<keyword evidence="13" id="KW-1185">Reference proteome</keyword>